<keyword evidence="7" id="KW-0238">DNA-binding</keyword>
<evidence type="ECO:0000256" key="11">
    <source>
        <dbReference type="ARBA" id="ARBA00032731"/>
    </source>
</evidence>
<dbReference type="GO" id="GO:0005634">
    <property type="term" value="C:nucleus"/>
    <property type="evidence" value="ECO:0007669"/>
    <property type="project" value="UniProtKB-SubCell"/>
</dbReference>
<evidence type="ECO:0000256" key="2">
    <source>
        <dbReference type="ARBA" id="ARBA00004496"/>
    </source>
</evidence>
<name>A0A8C7XD78_9TELE</name>
<evidence type="ECO:0000256" key="5">
    <source>
        <dbReference type="ARBA" id="ARBA00022490"/>
    </source>
</evidence>
<evidence type="ECO:0000256" key="8">
    <source>
        <dbReference type="ARBA" id="ARBA00023204"/>
    </source>
</evidence>
<evidence type="ECO:0000256" key="3">
    <source>
        <dbReference type="ARBA" id="ARBA00009135"/>
    </source>
</evidence>
<proteinExistence type="inferred from homology"/>
<evidence type="ECO:0000256" key="7">
    <source>
        <dbReference type="ARBA" id="ARBA00023125"/>
    </source>
</evidence>
<dbReference type="GeneTree" id="ENSGT00390000006088"/>
<dbReference type="PANTHER" id="PTHR32121">
    <property type="entry name" value="PCNA-INTERACTING PARTNER"/>
    <property type="match status" value="1"/>
</dbReference>
<keyword evidence="9" id="KW-0539">Nucleus</keyword>
<feature type="compositionally biased region" description="Polar residues" evidence="12">
    <location>
        <begin position="463"/>
        <end position="496"/>
    </location>
</feature>
<evidence type="ECO:0000256" key="9">
    <source>
        <dbReference type="ARBA" id="ARBA00023242"/>
    </source>
</evidence>
<dbReference type="GO" id="GO:0000785">
    <property type="term" value="C:chromatin"/>
    <property type="evidence" value="ECO:0007669"/>
    <property type="project" value="TreeGrafter"/>
</dbReference>
<dbReference type="InterPro" id="IPR038932">
    <property type="entry name" value="PARPBP"/>
</dbReference>
<evidence type="ECO:0000256" key="6">
    <source>
        <dbReference type="ARBA" id="ARBA00022763"/>
    </source>
</evidence>
<dbReference type="GO" id="GO:2000042">
    <property type="term" value="P:negative regulation of double-strand break repair via homologous recombination"/>
    <property type="evidence" value="ECO:0007669"/>
    <property type="project" value="InterPro"/>
</dbReference>
<dbReference type="Proteomes" id="UP000694383">
    <property type="component" value="Unplaced"/>
</dbReference>
<evidence type="ECO:0000313" key="14">
    <source>
        <dbReference type="Proteomes" id="UP000694383"/>
    </source>
</evidence>
<dbReference type="Ensembl" id="ENSOSIT00000011837.1">
    <property type="protein sequence ID" value="ENSOSIP00000011150.1"/>
    <property type="gene ID" value="ENSOSIG00000006718.1"/>
</dbReference>
<keyword evidence="6" id="KW-0227">DNA damage</keyword>
<evidence type="ECO:0000256" key="1">
    <source>
        <dbReference type="ARBA" id="ARBA00004123"/>
    </source>
</evidence>
<dbReference type="GO" id="GO:0003677">
    <property type="term" value="F:DNA binding"/>
    <property type="evidence" value="ECO:0007669"/>
    <property type="project" value="UniProtKB-KW"/>
</dbReference>
<evidence type="ECO:0000313" key="13">
    <source>
        <dbReference type="Ensembl" id="ENSOSIP00000011150.1"/>
    </source>
</evidence>
<comment type="subcellular location">
    <subcellularLocation>
        <location evidence="2">Cytoplasm</location>
    </subcellularLocation>
    <subcellularLocation>
        <location evidence="1">Nucleus</location>
    </subcellularLocation>
</comment>
<comment type="similarity">
    <text evidence="3">Belongs to the PARI family.</text>
</comment>
<protein>
    <recommendedName>
        <fullName evidence="4">PCNA-interacting partner</fullName>
    </recommendedName>
    <alternativeName>
        <fullName evidence="10">PARP-1 binding protein</fullName>
    </alternativeName>
    <alternativeName>
        <fullName evidence="11">PARP1-binding protein</fullName>
    </alternativeName>
</protein>
<evidence type="ECO:0000256" key="12">
    <source>
        <dbReference type="SAM" id="MobiDB-lite"/>
    </source>
</evidence>
<dbReference type="AlphaFoldDB" id="A0A8C7XD78"/>
<keyword evidence="8" id="KW-0234">DNA repair</keyword>
<dbReference type="GO" id="GO:0005737">
    <property type="term" value="C:cytoplasm"/>
    <property type="evidence" value="ECO:0007669"/>
    <property type="project" value="UniProtKB-SubCell"/>
</dbReference>
<keyword evidence="14" id="KW-1185">Reference proteome</keyword>
<feature type="region of interest" description="Disordered" evidence="12">
    <location>
        <begin position="435"/>
        <end position="554"/>
    </location>
</feature>
<dbReference type="Gene3D" id="1.10.486.10">
    <property type="entry name" value="PCRA, domain 4"/>
    <property type="match status" value="1"/>
</dbReference>
<organism evidence="13 14">
    <name type="scientific">Oryzias sinensis</name>
    <name type="common">Chinese medaka</name>
    <dbReference type="NCBI Taxonomy" id="183150"/>
    <lineage>
        <taxon>Eukaryota</taxon>
        <taxon>Metazoa</taxon>
        <taxon>Chordata</taxon>
        <taxon>Craniata</taxon>
        <taxon>Vertebrata</taxon>
        <taxon>Euteleostomi</taxon>
        <taxon>Actinopterygii</taxon>
        <taxon>Neopterygii</taxon>
        <taxon>Teleostei</taxon>
        <taxon>Neoteleostei</taxon>
        <taxon>Acanthomorphata</taxon>
        <taxon>Ovalentaria</taxon>
        <taxon>Atherinomorphae</taxon>
        <taxon>Beloniformes</taxon>
        <taxon>Adrianichthyidae</taxon>
        <taxon>Oryziinae</taxon>
        <taxon>Oryzias</taxon>
    </lineage>
</organism>
<reference evidence="13" key="2">
    <citation type="submission" date="2025-09" db="UniProtKB">
        <authorList>
            <consortium name="Ensembl"/>
        </authorList>
    </citation>
    <scope>IDENTIFICATION</scope>
</reference>
<evidence type="ECO:0000256" key="10">
    <source>
        <dbReference type="ARBA" id="ARBA00031632"/>
    </source>
</evidence>
<evidence type="ECO:0000256" key="4">
    <source>
        <dbReference type="ARBA" id="ARBA00014320"/>
    </source>
</evidence>
<reference evidence="13" key="1">
    <citation type="submission" date="2025-08" db="UniProtKB">
        <authorList>
            <consortium name="Ensembl"/>
        </authorList>
    </citation>
    <scope>IDENTIFICATION</scope>
</reference>
<accession>A0A8C7XD78</accession>
<keyword evidence="5" id="KW-0963">Cytoplasm</keyword>
<dbReference type="PANTHER" id="PTHR32121:SF0">
    <property type="entry name" value="PCNA-INTERACTING PARTNER"/>
    <property type="match status" value="1"/>
</dbReference>
<sequence length="570" mass="62674">MDVFIIVSSVTSYLKDKMEALGERLNLMVKTFRRERHRVSQSERTTVHGADSMLMVLQLAMADVNKKRGGEFQVSLSDVLMAWKHLLVAKLQLPPPSCARLENHDVILEAYDSFLKSSNTVDLVDVLATCKQLKVLDPEELVSPVKMAVRRVFCSYLSLLINSKNDLAMALTLNVPNRNLGQQAFTDIRHAARDNGTSLFLALTSFIRAIQLGGKGYAPAESNPLRKHVKGLLEYIQFMDSLDEILGEIPDPSACGARLVMAIRGALVKGRGSGEPVYAAAEETSKELTERIFQLHQIQKRPADENGTGISPARPKAYAVNHATAYGGRDTVKLLMALLDEEALTPPCRNKADLLCEDQPVLSGSEGTCILLLFRSPQVSTGGSPEPLRNRVQNRLNLLKPKARERVVRSQFACTYKEEELPLSRVLDFPSLSQVSTCVHPSPKTKTAHDDRFSSNLKDGATVESTSTSQIQELNTGQRPSASLKQRTGAAQNKSTAPCGGKKTGVQMQRKSNKRKQLDHGQDNGSENEPPEKNRHIQVSAKGPGRNVSKASKKTKLLAGQGKLTSFFRV</sequence>
<dbReference type="GO" id="GO:0006281">
    <property type="term" value="P:DNA repair"/>
    <property type="evidence" value="ECO:0007669"/>
    <property type="project" value="UniProtKB-KW"/>
</dbReference>